<dbReference type="InterPro" id="IPR001753">
    <property type="entry name" value="Enoyl-CoA_hydra/iso"/>
</dbReference>
<dbReference type="GO" id="GO:0016829">
    <property type="term" value="F:lyase activity"/>
    <property type="evidence" value="ECO:0007669"/>
    <property type="project" value="UniProtKB-KW"/>
</dbReference>
<keyword evidence="5" id="KW-1185">Reference proteome</keyword>
<gene>
    <name evidence="4" type="ORF">SAMN04488045_3276</name>
</gene>
<evidence type="ECO:0000256" key="2">
    <source>
        <dbReference type="ARBA" id="ARBA00023239"/>
    </source>
</evidence>
<accession>A0A1H6B2W0</accession>
<dbReference type="RefSeq" id="WP_050685917.1">
    <property type="nucleotide sequence ID" value="NZ_FNUZ01000006.1"/>
</dbReference>
<dbReference type="Gene3D" id="1.10.12.10">
    <property type="entry name" value="Lyase 2-enoyl-coa Hydratase, Chain A, domain 2"/>
    <property type="match status" value="1"/>
</dbReference>
<dbReference type="EMBL" id="FNUZ01000006">
    <property type="protein sequence ID" value="SEG55179.1"/>
    <property type="molecule type" value="Genomic_DNA"/>
</dbReference>
<evidence type="ECO:0000313" key="5">
    <source>
        <dbReference type="Proteomes" id="UP000236752"/>
    </source>
</evidence>
<dbReference type="PROSITE" id="PS00166">
    <property type="entry name" value="ENOYL_COA_HYDRATASE"/>
    <property type="match status" value="1"/>
</dbReference>
<dbReference type="Gene3D" id="3.90.226.10">
    <property type="entry name" value="2-enoyl-CoA Hydratase, Chain A, domain 1"/>
    <property type="match status" value="1"/>
</dbReference>
<dbReference type="SUPFAM" id="SSF52096">
    <property type="entry name" value="ClpP/crotonase"/>
    <property type="match status" value="1"/>
</dbReference>
<dbReference type="GO" id="GO:0006635">
    <property type="term" value="P:fatty acid beta-oxidation"/>
    <property type="evidence" value="ECO:0007669"/>
    <property type="project" value="TreeGrafter"/>
</dbReference>
<name>A0A1H6B2W0_9RHOB</name>
<evidence type="ECO:0000256" key="3">
    <source>
        <dbReference type="RuleBase" id="RU003707"/>
    </source>
</evidence>
<organism evidence="4 5">
    <name type="scientific">Thalassococcus halodurans</name>
    <dbReference type="NCBI Taxonomy" id="373675"/>
    <lineage>
        <taxon>Bacteria</taxon>
        <taxon>Pseudomonadati</taxon>
        <taxon>Pseudomonadota</taxon>
        <taxon>Alphaproteobacteria</taxon>
        <taxon>Rhodobacterales</taxon>
        <taxon>Roseobacteraceae</taxon>
        <taxon>Thalassococcus</taxon>
    </lineage>
</organism>
<dbReference type="OrthoDB" id="9781757at2"/>
<protein>
    <submittedName>
        <fullName evidence="4">Enoyl-CoA hydratase/carnithine racemase</fullName>
    </submittedName>
</protein>
<proteinExistence type="inferred from homology"/>
<dbReference type="InterPro" id="IPR018376">
    <property type="entry name" value="Enoyl-CoA_hyd/isom_CS"/>
</dbReference>
<keyword evidence="2" id="KW-0456">Lyase</keyword>
<dbReference type="InterPro" id="IPR029045">
    <property type="entry name" value="ClpP/crotonase-like_dom_sf"/>
</dbReference>
<comment type="similarity">
    <text evidence="1 3">Belongs to the enoyl-CoA hydratase/isomerase family.</text>
</comment>
<dbReference type="Proteomes" id="UP000236752">
    <property type="component" value="Unassembled WGS sequence"/>
</dbReference>
<sequence>MSKHPVLLEMSDRIATVTLNDPERRNPVTGNDMIAALLETFAKVQADPQVSVMILTGADPAFCAGGDIKEMNDSDSVFRKEPLAAAQSYVDGVQRLPLALYNMDIPTIAAVNGPAVGAGCDLTMMCDMRIASEKARFGEVFLNLGIIPGDAGSWFLLRRLGHQKAADLTFSGRMVEAKEALELGMVLELVPHEKLMARARERAAVIAAKPPRAVRVAKRLMRNAERMDLPDFLNSAAAYQALMHQTEDHHEAVAAFIEKRKPNFTGR</sequence>
<dbReference type="PANTHER" id="PTHR11941:SF133">
    <property type="entry name" value="1,2-EPOXYPHENYLACETYL-COA ISOMERASE"/>
    <property type="match status" value="1"/>
</dbReference>
<dbReference type="PANTHER" id="PTHR11941">
    <property type="entry name" value="ENOYL-COA HYDRATASE-RELATED"/>
    <property type="match status" value="1"/>
</dbReference>
<evidence type="ECO:0000313" key="4">
    <source>
        <dbReference type="EMBL" id="SEG55179.1"/>
    </source>
</evidence>
<reference evidence="4 5" key="1">
    <citation type="submission" date="2016-10" db="EMBL/GenBank/DDBJ databases">
        <authorList>
            <person name="de Groot N.N."/>
        </authorList>
    </citation>
    <scope>NUCLEOTIDE SEQUENCE [LARGE SCALE GENOMIC DNA]</scope>
    <source>
        <strain evidence="4 5">DSM 26915</strain>
    </source>
</reference>
<dbReference type="CDD" id="cd06558">
    <property type="entry name" value="crotonase-like"/>
    <property type="match status" value="1"/>
</dbReference>
<dbReference type="AlphaFoldDB" id="A0A1H6B2W0"/>
<dbReference type="Pfam" id="PF00378">
    <property type="entry name" value="ECH_1"/>
    <property type="match status" value="1"/>
</dbReference>
<evidence type="ECO:0000256" key="1">
    <source>
        <dbReference type="ARBA" id="ARBA00005254"/>
    </source>
</evidence>
<dbReference type="InterPro" id="IPR014748">
    <property type="entry name" value="Enoyl-CoA_hydra_C"/>
</dbReference>